<dbReference type="AlphaFoldDB" id="A0A1V0B7L5"/>
<name>A0A1V0B7L5_9GAMM</name>
<protein>
    <recommendedName>
        <fullName evidence="5 10">N-(5'-phosphoribosyl)anthranilate isomerase</fullName>
        <shortName evidence="10">PRAI</shortName>
        <ecNumber evidence="4 10">5.3.1.24</ecNumber>
    </recommendedName>
</protein>
<keyword evidence="9 10" id="KW-0413">Isomerase</keyword>
<evidence type="ECO:0000256" key="6">
    <source>
        <dbReference type="ARBA" id="ARBA00022605"/>
    </source>
</evidence>
<keyword evidence="13" id="KW-1185">Reference proteome</keyword>
<dbReference type="InterPro" id="IPR001240">
    <property type="entry name" value="PRAI_dom"/>
</dbReference>
<dbReference type="NCBIfam" id="NF002299">
    <property type="entry name" value="PRK01222.1-6"/>
    <property type="match status" value="1"/>
</dbReference>
<evidence type="ECO:0000256" key="7">
    <source>
        <dbReference type="ARBA" id="ARBA00022822"/>
    </source>
</evidence>
<dbReference type="PANTHER" id="PTHR42894">
    <property type="entry name" value="N-(5'-PHOSPHORIBOSYL)ANTHRANILATE ISOMERASE"/>
    <property type="match status" value="1"/>
</dbReference>
<sequence>MATRVKICGITRVEDARAAAAAGADAIGLVFYAPSPRAVEPARAAEIVRALPPFVTTVGLFVDAPAEQVRAVLEQVPLDVLQFHGDEPEPYCLQFGRPYLKAIRVRAGDDLNALAGQWPSASGILLDSFKPGVPGGTGLTFDWSMIPSERSWSLVLAGGLDASNVAEAVSRVKPWAVDVSGGVEAAKGIKDANKINAFVHEVKRV</sequence>
<dbReference type="RefSeq" id="WP_080050819.1">
    <property type="nucleotide sequence ID" value="NZ_CP020100.1"/>
</dbReference>
<dbReference type="EMBL" id="CP020100">
    <property type="protein sequence ID" value="AQZ95926.1"/>
    <property type="molecule type" value="Genomic_DNA"/>
</dbReference>
<evidence type="ECO:0000256" key="8">
    <source>
        <dbReference type="ARBA" id="ARBA00023141"/>
    </source>
</evidence>
<evidence type="ECO:0000256" key="10">
    <source>
        <dbReference type="HAMAP-Rule" id="MF_00135"/>
    </source>
</evidence>
<dbReference type="STRING" id="1931241.BVH74_14715"/>
<organism evidence="12 13">
    <name type="scientific">Halopseudomonas phragmitis</name>
    <dbReference type="NCBI Taxonomy" id="1931241"/>
    <lineage>
        <taxon>Bacteria</taxon>
        <taxon>Pseudomonadati</taxon>
        <taxon>Pseudomonadota</taxon>
        <taxon>Gammaproteobacteria</taxon>
        <taxon>Pseudomonadales</taxon>
        <taxon>Pseudomonadaceae</taxon>
        <taxon>Halopseudomonas</taxon>
    </lineage>
</organism>
<proteinExistence type="inferred from homology"/>
<evidence type="ECO:0000256" key="5">
    <source>
        <dbReference type="ARBA" id="ARBA00022272"/>
    </source>
</evidence>
<keyword evidence="8 10" id="KW-0057">Aromatic amino acid biosynthesis</keyword>
<evidence type="ECO:0000256" key="4">
    <source>
        <dbReference type="ARBA" id="ARBA00012572"/>
    </source>
</evidence>
<dbReference type="HAMAP" id="MF_00135">
    <property type="entry name" value="PRAI"/>
    <property type="match status" value="1"/>
</dbReference>
<evidence type="ECO:0000313" key="13">
    <source>
        <dbReference type="Proteomes" id="UP000243488"/>
    </source>
</evidence>
<evidence type="ECO:0000313" key="12">
    <source>
        <dbReference type="EMBL" id="AQZ95926.1"/>
    </source>
</evidence>
<dbReference type="GO" id="GO:0000162">
    <property type="term" value="P:L-tryptophan biosynthetic process"/>
    <property type="evidence" value="ECO:0007669"/>
    <property type="project" value="UniProtKB-UniRule"/>
</dbReference>
<evidence type="ECO:0000259" key="11">
    <source>
        <dbReference type="Pfam" id="PF00697"/>
    </source>
</evidence>
<keyword evidence="7 10" id="KW-0822">Tryptophan biosynthesis</keyword>
<dbReference type="InterPro" id="IPR013785">
    <property type="entry name" value="Aldolase_TIM"/>
</dbReference>
<reference evidence="12 13" key="1">
    <citation type="submission" date="2017-03" db="EMBL/GenBank/DDBJ databases">
        <title>Complete genome sequence of the novel DNRA strain Pseudomonas sp. S-6-2 isolated from Chinese polluted river sediment. Journal of Biotechnology.</title>
        <authorList>
            <person name="Li J."/>
            <person name="Xiang F."/>
            <person name="Wang L."/>
            <person name="Xi L."/>
            <person name="Liu J."/>
        </authorList>
    </citation>
    <scope>NUCLEOTIDE SEQUENCE [LARGE SCALE GENOMIC DNA]</scope>
    <source>
        <strain evidence="12 13">S-6-2</strain>
    </source>
</reference>
<evidence type="ECO:0000256" key="3">
    <source>
        <dbReference type="ARBA" id="ARBA00007571"/>
    </source>
</evidence>
<dbReference type="EC" id="5.3.1.24" evidence="4 10"/>
<dbReference type="Pfam" id="PF00697">
    <property type="entry name" value="PRAI"/>
    <property type="match status" value="1"/>
</dbReference>
<dbReference type="PANTHER" id="PTHR42894:SF1">
    <property type="entry name" value="N-(5'-PHOSPHORIBOSYL)ANTHRANILATE ISOMERASE"/>
    <property type="match status" value="1"/>
</dbReference>
<accession>A0A1V0B7L5</accession>
<dbReference type="NCBIfam" id="NF002298">
    <property type="entry name" value="PRK01222.1-4"/>
    <property type="match status" value="1"/>
</dbReference>
<dbReference type="FunFam" id="3.20.20.70:FF:000075">
    <property type="entry name" value="Tryptophan biosynthesis protein TRP1"/>
    <property type="match status" value="1"/>
</dbReference>
<evidence type="ECO:0000256" key="9">
    <source>
        <dbReference type="ARBA" id="ARBA00023235"/>
    </source>
</evidence>
<dbReference type="CDD" id="cd00405">
    <property type="entry name" value="PRAI"/>
    <property type="match status" value="1"/>
</dbReference>
<dbReference type="KEGG" id="ppha:BVH74_14715"/>
<comment type="catalytic activity">
    <reaction evidence="1 10">
        <text>N-(5-phospho-beta-D-ribosyl)anthranilate = 1-(2-carboxyphenylamino)-1-deoxy-D-ribulose 5-phosphate</text>
        <dbReference type="Rhea" id="RHEA:21540"/>
        <dbReference type="ChEBI" id="CHEBI:18277"/>
        <dbReference type="ChEBI" id="CHEBI:58613"/>
        <dbReference type="EC" id="5.3.1.24"/>
    </reaction>
</comment>
<evidence type="ECO:0000256" key="2">
    <source>
        <dbReference type="ARBA" id="ARBA00004664"/>
    </source>
</evidence>
<evidence type="ECO:0000256" key="1">
    <source>
        <dbReference type="ARBA" id="ARBA00001164"/>
    </source>
</evidence>
<dbReference type="Gene3D" id="3.20.20.70">
    <property type="entry name" value="Aldolase class I"/>
    <property type="match status" value="1"/>
</dbReference>
<dbReference type="InterPro" id="IPR011060">
    <property type="entry name" value="RibuloseP-bd_barrel"/>
</dbReference>
<keyword evidence="6 10" id="KW-0028">Amino-acid biosynthesis</keyword>
<dbReference type="UniPathway" id="UPA00035">
    <property type="reaction ID" value="UER00042"/>
</dbReference>
<comment type="similarity">
    <text evidence="3 10">Belongs to the TrpF family.</text>
</comment>
<dbReference type="SUPFAM" id="SSF51366">
    <property type="entry name" value="Ribulose-phoshate binding barrel"/>
    <property type="match status" value="1"/>
</dbReference>
<dbReference type="Proteomes" id="UP000243488">
    <property type="component" value="Chromosome"/>
</dbReference>
<dbReference type="GO" id="GO:0004640">
    <property type="term" value="F:phosphoribosylanthranilate isomerase activity"/>
    <property type="evidence" value="ECO:0007669"/>
    <property type="project" value="UniProtKB-UniRule"/>
</dbReference>
<gene>
    <name evidence="10" type="primary">trpF</name>
    <name evidence="12" type="ORF">BVH74_14715</name>
</gene>
<comment type="pathway">
    <text evidence="2 10">Amino-acid biosynthesis; L-tryptophan biosynthesis; L-tryptophan from chorismate: step 3/5.</text>
</comment>
<dbReference type="InterPro" id="IPR044643">
    <property type="entry name" value="TrpF_fam"/>
</dbReference>
<feature type="domain" description="N-(5'phosphoribosyl) anthranilate isomerase (PRAI)" evidence="11">
    <location>
        <begin position="5"/>
        <end position="200"/>
    </location>
</feature>